<feature type="binding site" evidence="6">
    <location>
        <position position="300"/>
    </location>
    <ligand>
        <name>Mg(2+)</name>
        <dbReference type="ChEBI" id="CHEBI:18420"/>
        <label>1</label>
    </ligand>
</feature>
<protein>
    <recommendedName>
        <fullName evidence="4">D-alanine--D-alanine ligase</fullName>
        <ecNumber evidence="4">6.3.2.4</ecNumber>
    </recommendedName>
    <alternativeName>
        <fullName evidence="4">D-Ala-D-Ala ligase</fullName>
    </alternativeName>
    <alternativeName>
        <fullName evidence="4">D-alanylalanine synthetase</fullName>
    </alternativeName>
</protein>
<comment type="catalytic activity">
    <reaction evidence="4">
        <text>2 D-alanine + ATP = D-alanyl-D-alanine + ADP + phosphate + H(+)</text>
        <dbReference type="Rhea" id="RHEA:11224"/>
        <dbReference type="ChEBI" id="CHEBI:15378"/>
        <dbReference type="ChEBI" id="CHEBI:30616"/>
        <dbReference type="ChEBI" id="CHEBI:43474"/>
        <dbReference type="ChEBI" id="CHEBI:57416"/>
        <dbReference type="ChEBI" id="CHEBI:57822"/>
        <dbReference type="ChEBI" id="CHEBI:456216"/>
        <dbReference type="EC" id="6.3.2.4"/>
    </reaction>
</comment>
<comment type="cofactor">
    <cofactor evidence="6">
        <name>Mg(2+)</name>
        <dbReference type="ChEBI" id="CHEBI:18420"/>
    </cofactor>
    <cofactor evidence="6">
        <name>Mn(2+)</name>
        <dbReference type="ChEBI" id="CHEBI:29035"/>
    </cofactor>
    <text evidence="6">Binds 2 magnesium or manganese ions per subunit.</text>
</comment>
<keyword evidence="10" id="KW-1185">Reference proteome</keyword>
<dbReference type="GO" id="GO:0071555">
    <property type="term" value="P:cell wall organization"/>
    <property type="evidence" value="ECO:0007669"/>
    <property type="project" value="UniProtKB-KW"/>
</dbReference>
<keyword evidence="2 4" id="KW-0436">Ligase</keyword>
<comment type="similarity">
    <text evidence="1 4">Belongs to the D-alanine--D-alanine ligase family.</text>
</comment>
<dbReference type="GO" id="GO:0005524">
    <property type="term" value="F:ATP binding"/>
    <property type="evidence" value="ECO:0007669"/>
    <property type="project" value="UniProtKB-UniRule"/>
</dbReference>
<dbReference type="GO" id="GO:0005737">
    <property type="term" value="C:cytoplasm"/>
    <property type="evidence" value="ECO:0007669"/>
    <property type="project" value="UniProtKB-SubCell"/>
</dbReference>
<dbReference type="SUPFAM" id="SSF56059">
    <property type="entry name" value="Glutathione synthetase ATP-binding domain-like"/>
    <property type="match status" value="1"/>
</dbReference>
<keyword evidence="6" id="KW-0464">Manganese</keyword>
<dbReference type="Gene3D" id="3.40.50.20">
    <property type="match status" value="1"/>
</dbReference>
<dbReference type="Pfam" id="PF07478">
    <property type="entry name" value="Dala_Dala_lig_C"/>
    <property type="match status" value="1"/>
</dbReference>
<evidence type="ECO:0000256" key="3">
    <source>
        <dbReference type="ARBA" id="ARBA00023316"/>
    </source>
</evidence>
<dbReference type="GO" id="GO:0046872">
    <property type="term" value="F:metal ion binding"/>
    <property type="evidence" value="ECO:0007669"/>
    <property type="project" value="UniProtKB-KW"/>
</dbReference>
<dbReference type="GO" id="GO:0008360">
    <property type="term" value="P:regulation of cell shape"/>
    <property type="evidence" value="ECO:0007669"/>
    <property type="project" value="UniProtKB-KW"/>
</dbReference>
<dbReference type="InterPro" id="IPR011095">
    <property type="entry name" value="Dala_Dala_lig_C"/>
</dbReference>
<feature type="active site" evidence="5">
    <location>
        <position position="176"/>
    </location>
</feature>
<reference evidence="9 10" key="1">
    <citation type="submission" date="2021-01" db="EMBL/GenBank/DDBJ databases">
        <title>Whole genome shotgun sequence of Planotetraspora kaengkrachanensis NBRC 104272.</title>
        <authorList>
            <person name="Komaki H."/>
            <person name="Tamura T."/>
        </authorList>
    </citation>
    <scope>NUCLEOTIDE SEQUENCE [LARGE SCALE GENOMIC DNA]</scope>
    <source>
        <strain evidence="9 10">NBRC 104272</strain>
    </source>
</reference>
<feature type="domain" description="ATP-grasp" evidence="8">
    <location>
        <begin position="126"/>
        <end position="333"/>
    </location>
</feature>
<dbReference type="Gene3D" id="3.30.1490.20">
    <property type="entry name" value="ATP-grasp fold, A domain"/>
    <property type="match status" value="1"/>
</dbReference>
<comment type="subcellular location">
    <subcellularLocation>
        <location evidence="4">Cytoplasm</location>
    </subcellularLocation>
</comment>
<name>A0A8J3PU69_9ACTN</name>
<dbReference type="InterPro" id="IPR011761">
    <property type="entry name" value="ATP-grasp"/>
</dbReference>
<evidence type="ECO:0000259" key="8">
    <source>
        <dbReference type="PROSITE" id="PS50975"/>
    </source>
</evidence>
<feature type="active site" evidence="5">
    <location>
        <position position="40"/>
    </location>
</feature>
<feature type="binding site" evidence="6">
    <location>
        <position position="302"/>
    </location>
    <ligand>
        <name>Mg(2+)</name>
        <dbReference type="ChEBI" id="CHEBI:18420"/>
        <label>2</label>
    </ligand>
</feature>
<evidence type="ECO:0000313" key="10">
    <source>
        <dbReference type="Proteomes" id="UP000630097"/>
    </source>
</evidence>
<evidence type="ECO:0000256" key="7">
    <source>
        <dbReference type="PROSITE-ProRule" id="PRU00409"/>
    </source>
</evidence>
<dbReference type="Proteomes" id="UP000630097">
    <property type="component" value="Unassembled WGS sequence"/>
</dbReference>
<evidence type="ECO:0000256" key="2">
    <source>
        <dbReference type="ARBA" id="ARBA00022598"/>
    </source>
</evidence>
<proteinExistence type="inferred from homology"/>
<comment type="caution">
    <text evidence="9">The sequence shown here is derived from an EMBL/GenBank/DDBJ whole genome shotgun (WGS) entry which is preliminary data.</text>
</comment>
<keyword evidence="3 4" id="KW-0961">Cell wall biogenesis/degradation</keyword>
<keyword evidence="7" id="KW-0547">Nucleotide-binding</keyword>
<keyword evidence="4" id="KW-0963">Cytoplasm</keyword>
<dbReference type="UniPathway" id="UPA00219"/>
<dbReference type="InterPro" id="IPR005905">
    <property type="entry name" value="D_ala_D_ala"/>
</dbReference>
<dbReference type="PANTHER" id="PTHR23132">
    <property type="entry name" value="D-ALANINE--D-ALANINE LIGASE"/>
    <property type="match status" value="1"/>
</dbReference>
<keyword evidence="4" id="KW-0133">Cell shape</keyword>
<keyword evidence="6" id="KW-0460">Magnesium</keyword>
<dbReference type="InterPro" id="IPR016185">
    <property type="entry name" value="PreATP-grasp_dom_sf"/>
</dbReference>
<feature type="binding site" evidence="6">
    <location>
        <position position="287"/>
    </location>
    <ligand>
        <name>Mg(2+)</name>
        <dbReference type="ChEBI" id="CHEBI:18420"/>
        <label>1</label>
    </ligand>
</feature>
<organism evidence="9 10">
    <name type="scientific">Planotetraspora kaengkrachanensis</name>
    <dbReference type="NCBI Taxonomy" id="575193"/>
    <lineage>
        <taxon>Bacteria</taxon>
        <taxon>Bacillati</taxon>
        <taxon>Actinomycetota</taxon>
        <taxon>Actinomycetes</taxon>
        <taxon>Streptosporangiales</taxon>
        <taxon>Streptosporangiaceae</taxon>
        <taxon>Planotetraspora</taxon>
    </lineage>
</organism>
<dbReference type="InterPro" id="IPR013815">
    <property type="entry name" value="ATP_grasp_subdomain_1"/>
</dbReference>
<evidence type="ECO:0000256" key="6">
    <source>
        <dbReference type="PIRSR" id="PIRSR039102-3"/>
    </source>
</evidence>
<dbReference type="PIRSF" id="PIRSF039102">
    <property type="entry name" value="Ddl/VanB"/>
    <property type="match status" value="1"/>
</dbReference>
<sequence>MLPAPSAVRTAARERRVAPWEAGMSDLGHVLVLAGGLSYEREVSIRSGRRVADVLRAAGVDVETRDTDASLVPAVLADPPNAAFVTLHGGAGEDGAIRSVLELLGVPYVGATPDACRVAFDKPTAKAVVRSWGLNTPDSISLPKETFHDLGATAVLARIVENLGLPLFVKPSRGGSALGASIVRSADELPAAMVGCFAYGDTALIEKYITGVEVAVSVVDLGDGPIALPPVEIVPDEGVYDYAARYTAGHTEFFAPARLSEEATQACTAMAVAAHTALGLRDVSRTDLIVDAAGRPYFLEVNVAPGMTETSLLPMAAEAAGRDLGALCKGLLEVAARRG</sequence>
<dbReference type="HAMAP" id="MF_00047">
    <property type="entry name" value="Dala_Dala_lig"/>
    <property type="match status" value="1"/>
</dbReference>
<evidence type="ECO:0000256" key="5">
    <source>
        <dbReference type="PIRSR" id="PIRSR039102-1"/>
    </source>
</evidence>
<gene>
    <name evidence="9" type="primary">ddlA</name>
    <name evidence="4" type="synonym">ddl</name>
    <name evidence="9" type="ORF">Pka01_42410</name>
</gene>
<keyword evidence="6" id="KW-0479">Metal-binding</keyword>
<dbReference type="GO" id="GO:0009252">
    <property type="term" value="P:peptidoglycan biosynthetic process"/>
    <property type="evidence" value="ECO:0007669"/>
    <property type="project" value="UniProtKB-UniRule"/>
</dbReference>
<dbReference type="PANTHER" id="PTHR23132:SF23">
    <property type="entry name" value="D-ALANINE--D-ALANINE LIGASE B"/>
    <property type="match status" value="1"/>
</dbReference>
<evidence type="ECO:0000256" key="1">
    <source>
        <dbReference type="ARBA" id="ARBA00010871"/>
    </source>
</evidence>
<dbReference type="NCBIfam" id="NF002378">
    <property type="entry name" value="PRK01372.1"/>
    <property type="match status" value="1"/>
</dbReference>
<keyword evidence="4" id="KW-0573">Peptidoglycan synthesis</keyword>
<comment type="function">
    <text evidence="4">Cell wall formation.</text>
</comment>
<accession>A0A8J3PU69</accession>
<dbReference type="SUPFAM" id="SSF52440">
    <property type="entry name" value="PreATP-grasp domain"/>
    <property type="match status" value="1"/>
</dbReference>
<dbReference type="EMBL" id="BONV01000018">
    <property type="protein sequence ID" value="GIG81114.1"/>
    <property type="molecule type" value="Genomic_DNA"/>
</dbReference>
<feature type="binding site" evidence="6">
    <location>
        <position position="300"/>
    </location>
    <ligand>
        <name>Mg(2+)</name>
        <dbReference type="ChEBI" id="CHEBI:18420"/>
        <label>2</label>
    </ligand>
</feature>
<keyword evidence="7" id="KW-0067">ATP-binding</keyword>
<dbReference type="AlphaFoldDB" id="A0A8J3PU69"/>
<dbReference type="GO" id="GO:0008716">
    <property type="term" value="F:D-alanine-D-alanine ligase activity"/>
    <property type="evidence" value="ECO:0007669"/>
    <property type="project" value="UniProtKB-UniRule"/>
</dbReference>
<dbReference type="Gene3D" id="3.30.470.20">
    <property type="entry name" value="ATP-grasp fold, B domain"/>
    <property type="match status" value="1"/>
</dbReference>
<dbReference type="EC" id="6.3.2.4" evidence="4"/>
<evidence type="ECO:0000313" key="9">
    <source>
        <dbReference type="EMBL" id="GIG81114.1"/>
    </source>
</evidence>
<evidence type="ECO:0000256" key="4">
    <source>
        <dbReference type="HAMAP-Rule" id="MF_00047"/>
    </source>
</evidence>
<feature type="active site" evidence="5">
    <location>
        <position position="311"/>
    </location>
</feature>
<comment type="pathway">
    <text evidence="4">Cell wall biogenesis; peptidoglycan biosynthesis.</text>
</comment>
<dbReference type="PROSITE" id="PS50975">
    <property type="entry name" value="ATP_GRASP"/>
    <property type="match status" value="1"/>
</dbReference>